<evidence type="ECO:0000256" key="2">
    <source>
        <dbReference type="ARBA" id="ARBA00022723"/>
    </source>
</evidence>
<evidence type="ECO:0000256" key="1">
    <source>
        <dbReference type="ARBA" id="ARBA00004418"/>
    </source>
</evidence>
<dbReference type="Gene3D" id="2.60.40.420">
    <property type="entry name" value="Cupredoxins - blue copper proteins"/>
    <property type="match status" value="3"/>
</dbReference>
<dbReference type="GO" id="GO:0042597">
    <property type="term" value="C:periplasmic space"/>
    <property type="evidence" value="ECO:0007669"/>
    <property type="project" value="UniProtKB-SubCell"/>
</dbReference>
<evidence type="ECO:0000313" key="4">
    <source>
        <dbReference type="EMBL" id="NWF44163.1"/>
    </source>
</evidence>
<keyword evidence="5" id="KW-1185">Reference proteome</keyword>
<dbReference type="PANTHER" id="PTHR48267:SF1">
    <property type="entry name" value="BILIRUBIN OXIDASE"/>
    <property type="match status" value="1"/>
</dbReference>
<dbReference type="PROSITE" id="PS00080">
    <property type="entry name" value="MULTICOPPER_OXIDASE2"/>
    <property type="match status" value="1"/>
</dbReference>
<gene>
    <name evidence="4" type="ORF">F3K02_02690</name>
</gene>
<feature type="domain" description="Plastocyanin-like" evidence="3">
    <location>
        <begin position="299"/>
        <end position="407"/>
    </location>
</feature>
<protein>
    <submittedName>
        <fullName evidence="4">Multicopper oxidase domain-containing protein</fullName>
    </submittedName>
</protein>
<evidence type="ECO:0000259" key="3">
    <source>
        <dbReference type="Pfam" id="PF07731"/>
    </source>
</evidence>
<dbReference type="InterPro" id="IPR008972">
    <property type="entry name" value="Cupredoxin"/>
</dbReference>
<dbReference type="SUPFAM" id="SSF49503">
    <property type="entry name" value="Cupredoxins"/>
    <property type="match status" value="3"/>
</dbReference>
<name>A0A7Y8GU36_9BURK</name>
<dbReference type="InterPro" id="IPR011706">
    <property type="entry name" value="Cu-oxidase_C"/>
</dbReference>
<dbReference type="InterPro" id="IPR045087">
    <property type="entry name" value="Cu-oxidase_fam"/>
</dbReference>
<dbReference type="PANTHER" id="PTHR48267">
    <property type="entry name" value="CUPREDOXIN SUPERFAMILY PROTEIN"/>
    <property type="match status" value="1"/>
</dbReference>
<dbReference type="InterPro" id="IPR002355">
    <property type="entry name" value="Cu_oxidase_Cu_BS"/>
</dbReference>
<dbReference type="GO" id="GO:0016491">
    <property type="term" value="F:oxidoreductase activity"/>
    <property type="evidence" value="ECO:0007669"/>
    <property type="project" value="InterPro"/>
</dbReference>
<dbReference type="GO" id="GO:0005507">
    <property type="term" value="F:copper ion binding"/>
    <property type="evidence" value="ECO:0007669"/>
    <property type="project" value="InterPro"/>
</dbReference>
<dbReference type="Proteomes" id="UP000545507">
    <property type="component" value="Unassembled WGS sequence"/>
</dbReference>
<reference evidence="4 5" key="1">
    <citation type="submission" date="2019-09" db="EMBL/GenBank/DDBJ databases">
        <title>Hydrogenophaga aromatica sp. nov., isolated from a para-xylene-degrading enrichment culture.</title>
        <authorList>
            <person name="Tancsics A."/>
            <person name="Banerjee S."/>
        </authorList>
    </citation>
    <scope>NUCLEOTIDE SEQUENCE [LARGE SCALE GENOMIC DNA]</scope>
    <source>
        <strain evidence="4 5">D2P1</strain>
    </source>
</reference>
<sequence>MHNLHAASESDGFAGDYFSAARYGPGVTRAGTFKDHLYLNRYAGFSTDPAGIGDPREALGTLWYHDHRMDFTEQNVYRGMFGTYLLFDDVDSGDEHDTNPKALRLPGGVGRYDIPLLFADFLFDQSGYVLYNALEIKKGHLGNKLTVNGKIQPFFKVERRKYRFRLINASVARFYEFYLMNGTTSQNFTRIATDGNLLPAPLTMNNARVPPAARADIVIDFSQYPIGSQLFLVNRLAMADGRGPSGLTANDQMLRFDVDSDPAEPDVSRVPTTLRALPPIELHKVVYRRRFEFKKELNDIWVVNDKIFDVEKAAHNVKRGTAEIWELVGHGDWHHPVHIHLEEGRILKRNGKAPPAHERGRMDVYTLAPEERVEVFIRFRDFTGKYLMHCHNLSHEDHAMMLRFDVRP</sequence>
<dbReference type="EMBL" id="VYGV01000003">
    <property type="protein sequence ID" value="NWF44163.1"/>
    <property type="molecule type" value="Genomic_DNA"/>
</dbReference>
<proteinExistence type="predicted"/>
<dbReference type="AlphaFoldDB" id="A0A7Y8GU36"/>
<dbReference type="Pfam" id="PF07731">
    <property type="entry name" value="Cu-oxidase_2"/>
    <property type="match status" value="1"/>
</dbReference>
<accession>A0A7Y8GU36</accession>
<keyword evidence="2" id="KW-0479">Metal-binding</keyword>
<comment type="caution">
    <text evidence="4">The sequence shown here is derived from an EMBL/GenBank/DDBJ whole genome shotgun (WGS) entry which is preliminary data.</text>
</comment>
<organism evidence="4 5">
    <name type="scientific">Hydrogenophaga aromaticivorans</name>
    <dbReference type="NCBI Taxonomy" id="2610898"/>
    <lineage>
        <taxon>Bacteria</taxon>
        <taxon>Pseudomonadati</taxon>
        <taxon>Pseudomonadota</taxon>
        <taxon>Betaproteobacteria</taxon>
        <taxon>Burkholderiales</taxon>
        <taxon>Comamonadaceae</taxon>
        <taxon>Hydrogenophaga</taxon>
    </lineage>
</organism>
<evidence type="ECO:0000313" key="5">
    <source>
        <dbReference type="Proteomes" id="UP000545507"/>
    </source>
</evidence>
<comment type="subcellular location">
    <subcellularLocation>
        <location evidence="1">Periplasm</location>
    </subcellularLocation>
</comment>